<dbReference type="InterPro" id="IPR000835">
    <property type="entry name" value="HTH_MarR-typ"/>
</dbReference>
<name>A0A3A9YEC7_9ACTN</name>
<dbReference type="InterPro" id="IPR036388">
    <property type="entry name" value="WH-like_DNA-bd_sf"/>
</dbReference>
<dbReference type="PANTHER" id="PTHR33164">
    <property type="entry name" value="TRANSCRIPTIONAL REGULATOR, MARR FAMILY"/>
    <property type="match status" value="1"/>
</dbReference>
<dbReference type="Gene3D" id="1.10.10.10">
    <property type="entry name" value="Winged helix-like DNA-binding domain superfamily/Winged helix DNA-binding domain"/>
    <property type="match status" value="1"/>
</dbReference>
<evidence type="ECO:0000313" key="5">
    <source>
        <dbReference type="EMBL" id="RKN14974.1"/>
    </source>
</evidence>
<dbReference type="AlphaFoldDB" id="A0A3A9YEC7"/>
<dbReference type="GO" id="GO:0003700">
    <property type="term" value="F:DNA-binding transcription factor activity"/>
    <property type="evidence" value="ECO:0007669"/>
    <property type="project" value="InterPro"/>
</dbReference>
<dbReference type="EMBL" id="RAZT01000002">
    <property type="protein sequence ID" value="RKN35502.1"/>
    <property type="molecule type" value="Genomic_DNA"/>
</dbReference>
<evidence type="ECO:0000313" key="6">
    <source>
        <dbReference type="EMBL" id="RKN35502.1"/>
    </source>
</evidence>
<proteinExistence type="predicted"/>
<dbReference type="PANTHER" id="PTHR33164:SF57">
    <property type="entry name" value="MARR-FAMILY TRANSCRIPTIONAL REGULATOR"/>
    <property type="match status" value="1"/>
</dbReference>
<evidence type="ECO:0000256" key="2">
    <source>
        <dbReference type="ARBA" id="ARBA00023125"/>
    </source>
</evidence>
<dbReference type="EMBL" id="RAZS01000012">
    <property type="protein sequence ID" value="RKN14974.1"/>
    <property type="molecule type" value="Genomic_DNA"/>
</dbReference>
<dbReference type="Proteomes" id="UP000275865">
    <property type="component" value="Unassembled WGS sequence"/>
</dbReference>
<dbReference type="SUPFAM" id="SSF46785">
    <property type="entry name" value="Winged helix' DNA-binding domain"/>
    <property type="match status" value="1"/>
</dbReference>
<dbReference type="PROSITE" id="PS01117">
    <property type="entry name" value="HTH_MARR_1"/>
    <property type="match status" value="1"/>
</dbReference>
<feature type="domain" description="HTH marR-type" evidence="4">
    <location>
        <begin position="18"/>
        <end position="152"/>
    </location>
</feature>
<dbReference type="InterPro" id="IPR023187">
    <property type="entry name" value="Tscrpt_reg_MarR-type_CS"/>
</dbReference>
<dbReference type="GO" id="GO:0006950">
    <property type="term" value="P:response to stress"/>
    <property type="evidence" value="ECO:0007669"/>
    <property type="project" value="TreeGrafter"/>
</dbReference>
<keyword evidence="3" id="KW-0804">Transcription</keyword>
<reference evidence="7 8" key="1">
    <citation type="submission" date="2018-09" db="EMBL/GenBank/DDBJ databases">
        <title>Micromonospora sp. nov. MS1-9, isolated from a root of Musa sp.</title>
        <authorList>
            <person name="Kuncharoen N."/>
            <person name="Kudo T."/>
            <person name="Ohkuma M."/>
            <person name="Yuki M."/>
            <person name="Tanasupawat S."/>
        </authorList>
    </citation>
    <scope>NUCLEOTIDE SEQUENCE [LARGE SCALE GENOMIC DNA]</scope>
    <source>
        <strain evidence="6 8">MS1-9</strain>
        <strain evidence="5 7">NGC1-4</strain>
    </source>
</reference>
<dbReference type="PROSITE" id="PS50995">
    <property type="entry name" value="HTH_MARR_2"/>
    <property type="match status" value="1"/>
</dbReference>
<dbReference type="InterPro" id="IPR039422">
    <property type="entry name" value="MarR/SlyA-like"/>
</dbReference>
<comment type="caution">
    <text evidence="6">The sequence shown here is derived from an EMBL/GenBank/DDBJ whole genome shotgun (WGS) entry which is preliminary data.</text>
</comment>
<keyword evidence="1" id="KW-0805">Transcription regulation</keyword>
<accession>A0A3A9YEC7</accession>
<dbReference type="Proteomes" id="UP000271548">
    <property type="component" value="Unassembled WGS sequence"/>
</dbReference>
<dbReference type="SMART" id="SM00347">
    <property type="entry name" value="HTH_MARR"/>
    <property type="match status" value="1"/>
</dbReference>
<keyword evidence="7" id="KW-1185">Reference proteome</keyword>
<dbReference type="InterPro" id="IPR036390">
    <property type="entry name" value="WH_DNA-bd_sf"/>
</dbReference>
<organism evidence="6 8">
    <name type="scientific">Micromonospora musae</name>
    <dbReference type="NCBI Taxonomy" id="1894970"/>
    <lineage>
        <taxon>Bacteria</taxon>
        <taxon>Bacillati</taxon>
        <taxon>Actinomycetota</taxon>
        <taxon>Actinomycetes</taxon>
        <taxon>Micromonosporales</taxon>
        <taxon>Micromonosporaceae</taxon>
        <taxon>Micromonospora</taxon>
    </lineage>
</organism>
<sequence>MLAWGNHLSAGGSVEGDGRELVHRLRDLLRSIRLIKQRRAEEQPGIPLGLVGILSQIDGLADGCHARELALRARLDPSTVSRAVAALVAHGLIERRPDPADRRAQVLAVTPDGRTALADTHDWYARLLDRALAGWNADEVAALGAGLHRFTRDLEVALENHDNLEAAR</sequence>
<evidence type="ECO:0000313" key="8">
    <source>
        <dbReference type="Proteomes" id="UP000275865"/>
    </source>
</evidence>
<evidence type="ECO:0000256" key="3">
    <source>
        <dbReference type="ARBA" id="ARBA00023163"/>
    </source>
</evidence>
<keyword evidence="2" id="KW-0238">DNA-binding</keyword>
<protein>
    <submittedName>
        <fullName evidence="6">MarR family transcriptional regulator</fullName>
    </submittedName>
</protein>
<dbReference type="GO" id="GO:0003677">
    <property type="term" value="F:DNA binding"/>
    <property type="evidence" value="ECO:0007669"/>
    <property type="project" value="UniProtKB-KW"/>
</dbReference>
<dbReference type="Pfam" id="PF12802">
    <property type="entry name" value="MarR_2"/>
    <property type="match status" value="1"/>
</dbReference>
<dbReference type="OrthoDB" id="5148120at2"/>
<evidence type="ECO:0000259" key="4">
    <source>
        <dbReference type="PROSITE" id="PS50995"/>
    </source>
</evidence>
<evidence type="ECO:0000256" key="1">
    <source>
        <dbReference type="ARBA" id="ARBA00023015"/>
    </source>
</evidence>
<gene>
    <name evidence="6" type="ORF">D7044_04925</name>
    <name evidence="5" type="ORF">D7147_27240</name>
</gene>
<evidence type="ECO:0000313" key="7">
    <source>
        <dbReference type="Proteomes" id="UP000271548"/>
    </source>
</evidence>